<accession>A0A4Z2FWY3</accession>
<reference evidence="2 3" key="1">
    <citation type="submission" date="2019-03" db="EMBL/GenBank/DDBJ databases">
        <title>First draft genome of Liparis tanakae, snailfish: a comprehensive survey of snailfish specific genes.</title>
        <authorList>
            <person name="Kim W."/>
            <person name="Song I."/>
            <person name="Jeong J.-H."/>
            <person name="Kim D."/>
            <person name="Kim S."/>
            <person name="Ryu S."/>
            <person name="Song J.Y."/>
            <person name="Lee S.K."/>
        </authorList>
    </citation>
    <scope>NUCLEOTIDE SEQUENCE [LARGE SCALE GENOMIC DNA]</scope>
    <source>
        <tissue evidence="2">Muscle</tissue>
    </source>
</reference>
<dbReference type="AlphaFoldDB" id="A0A4Z2FWY3"/>
<dbReference type="EMBL" id="SRLO01000846">
    <property type="protein sequence ID" value="TNN45451.1"/>
    <property type="molecule type" value="Genomic_DNA"/>
</dbReference>
<keyword evidence="3" id="KW-1185">Reference proteome</keyword>
<name>A0A4Z2FWY3_9TELE</name>
<proteinExistence type="predicted"/>
<protein>
    <submittedName>
        <fullName evidence="2">Uncharacterized protein</fullName>
    </submittedName>
</protein>
<feature type="compositionally biased region" description="Polar residues" evidence="1">
    <location>
        <begin position="1"/>
        <end position="10"/>
    </location>
</feature>
<evidence type="ECO:0000256" key="1">
    <source>
        <dbReference type="SAM" id="MobiDB-lite"/>
    </source>
</evidence>
<comment type="caution">
    <text evidence="2">The sequence shown here is derived from an EMBL/GenBank/DDBJ whole genome shotgun (WGS) entry which is preliminary data.</text>
</comment>
<evidence type="ECO:0000313" key="3">
    <source>
        <dbReference type="Proteomes" id="UP000314294"/>
    </source>
</evidence>
<feature type="compositionally biased region" description="Acidic residues" evidence="1">
    <location>
        <begin position="20"/>
        <end position="39"/>
    </location>
</feature>
<dbReference type="Proteomes" id="UP000314294">
    <property type="component" value="Unassembled WGS sequence"/>
</dbReference>
<sequence length="130" mass="14459">MESEAGSNVQLLPVIHLKEEEEEEEEEGAGGEGEGDDSEPPFRGSSDRLAHGATGGNRWKDQSPTPQPLKHGESRFFSPLAMSEIHDMATVQRYPPLYSSKIGMCVGVLKIFHGYVGCRIIWERFPCERV</sequence>
<feature type="region of interest" description="Disordered" evidence="1">
    <location>
        <begin position="1"/>
        <end position="73"/>
    </location>
</feature>
<organism evidence="2 3">
    <name type="scientific">Liparis tanakae</name>
    <name type="common">Tanaka's snailfish</name>
    <dbReference type="NCBI Taxonomy" id="230148"/>
    <lineage>
        <taxon>Eukaryota</taxon>
        <taxon>Metazoa</taxon>
        <taxon>Chordata</taxon>
        <taxon>Craniata</taxon>
        <taxon>Vertebrata</taxon>
        <taxon>Euteleostomi</taxon>
        <taxon>Actinopterygii</taxon>
        <taxon>Neopterygii</taxon>
        <taxon>Teleostei</taxon>
        <taxon>Neoteleostei</taxon>
        <taxon>Acanthomorphata</taxon>
        <taxon>Eupercaria</taxon>
        <taxon>Perciformes</taxon>
        <taxon>Cottioidei</taxon>
        <taxon>Cottales</taxon>
        <taxon>Liparidae</taxon>
        <taxon>Liparis</taxon>
    </lineage>
</organism>
<evidence type="ECO:0000313" key="2">
    <source>
        <dbReference type="EMBL" id="TNN45451.1"/>
    </source>
</evidence>
<gene>
    <name evidence="2" type="ORF">EYF80_044356</name>
</gene>